<feature type="region of interest" description="Disordered" evidence="1">
    <location>
        <begin position="262"/>
        <end position="293"/>
    </location>
</feature>
<dbReference type="Proteomes" id="UP000030763">
    <property type="component" value="Unassembled WGS sequence"/>
</dbReference>
<feature type="region of interest" description="Disordered" evidence="1">
    <location>
        <begin position="1"/>
        <end position="199"/>
    </location>
</feature>
<dbReference type="OrthoDB" id="348821at2759"/>
<gene>
    <name evidence="2" type="ORF">EMWEY_00037470</name>
</gene>
<feature type="compositionally biased region" description="Low complexity" evidence="1">
    <location>
        <begin position="36"/>
        <end position="63"/>
    </location>
</feature>
<dbReference type="EMBL" id="HG719286">
    <property type="protein sequence ID" value="CDJ57447.1"/>
    <property type="molecule type" value="Genomic_DNA"/>
</dbReference>
<dbReference type="OMA" id="MNAEYDA"/>
<protein>
    <submittedName>
        <fullName evidence="2">Uncharacterized protein</fullName>
    </submittedName>
</protein>
<reference evidence="2" key="1">
    <citation type="submission" date="2013-10" db="EMBL/GenBank/DDBJ databases">
        <title>Genomic analysis of the causative agents of coccidiosis in chickens.</title>
        <authorList>
            <person name="Reid A.J."/>
            <person name="Blake D."/>
            <person name="Billington K."/>
            <person name="Browne H."/>
            <person name="Dunn M."/>
            <person name="Hung S."/>
            <person name="Kawahara F."/>
            <person name="Miranda-Saavedra D."/>
            <person name="Mourier T."/>
            <person name="Nagra H."/>
            <person name="Otto T.D."/>
            <person name="Rawlings N."/>
            <person name="Sanchez A."/>
            <person name="Sanders M."/>
            <person name="Subramaniam C."/>
            <person name="Tay Y."/>
            <person name="Dear P."/>
            <person name="Doerig C."/>
            <person name="Gruber A."/>
            <person name="Parkinson J."/>
            <person name="Shirley M."/>
            <person name="Wan K.L."/>
            <person name="Berriman M."/>
            <person name="Tomley F."/>
            <person name="Pain A."/>
        </authorList>
    </citation>
    <scope>NUCLEOTIDE SEQUENCE [LARGE SCALE GENOMIC DNA]</scope>
    <source>
        <strain evidence="2">Weybridge</strain>
    </source>
</reference>
<dbReference type="VEuPathDB" id="ToxoDB:EMWEY_00037470"/>
<dbReference type="RefSeq" id="XP_013334095.1">
    <property type="nucleotide sequence ID" value="XM_013478641.1"/>
</dbReference>
<sequence>MESPLDATEAATEPAVATEAAEAEEHADEAVEDGSEAGTAAAAPSGAEAAPTAASGGPTAAEPSENETTVAAEGSGQDEATATAAKPEENEPAAAAAESGQSEAAAAESENEGAAASESEQNDGGGTTTDGEGQGDNSEREGNTDSSTQKEYNIPLFSPPANMNKEKLQRILLRRQRAEQHIKEAHSASSTTIRPGENNLEGFDAEATAAAAAARMEEEVQESFNKLDKRHEAEMTVNQSIQYQRALQSRRLATLPSLLARTGTEASKQQEQQQEQQSQDGQEQHEEQHGFKQQQQLQQLESILQSVQLEEQLLQELKRLKLDEQSLFLDDAKRKDQRFADCISDQKEELKATAALMNAEYDALRQQANIELLRLEQVVLAQRKQVLELELHLESLLAAFQLRQEKLTFNVLLLTERTAANAAAYSRQRLKLNQCREALTEIAAKFRENVQASAECRRLWKQHEQLQRAFEEERKIRQGLFKQLWAHQEKEIMELHRGFNACARFNMLCASLHIKLYADDDALYAEADDVLKVEKKNPNKKYSKDFD</sequence>
<dbReference type="AlphaFoldDB" id="U6LZQ4"/>
<evidence type="ECO:0000256" key="1">
    <source>
        <dbReference type="SAM" id="MobiDB-lite"/>
    </source>
</evidence>
<organism evidence="2 3">
    <name type="scientific">Eimeria maxima</name>
    <name type="common">Coccidian parasite</name>
    <dbReference type="NCBI Taxonomy" id="5804"/>
    <lineage>
        <taxon>Eukaryota</taxon>
        <taxon>Sar</taxon>
        <taxon>Alveolata</taxon>
        <taxon>Apicomplexa</taxon>
        <taxon>Conoidasida</taxon>
        <taxon>Coccidia</taxon>
        <taxon>Eucoccidiorida</taxon>
        <taxon>Eimeriorina</taxon>
        <taxon>Eimeriidae</taxon>
        <taxon>Eimeria</taxon>
    </lineage>
</organism>
<feature type="compositionally biased region" description="Low complexity" evidence="1">
    <location>
        <begin position="92"/>
        <end position="119"/>
    </location>
</feature>
<feature type="compositionally biased region" description="Low complexity" evidence="1">
    <location>
        <begin position="1"/>
        <end position="20"/>
    </location>
</feature>
<name>U6LZQ4_EIMMA</name>
<feature type="compositionally biased region" description="Gly residues" evidence="1">
    <location>
        <begin position="123"/>
        <end position="134"/>
    </location>
</feature>
<evidence type="ECO:0000313" key="3">
    <source>
        <dbReference type="Proteomes" id="UP000030763"/>
    </source>
</evidence>
<feature type="compositionally biased region" description="Basic and acidic residues" evidence="1">
    <location>
        <begin position="176"/>
        <end position="186"/>
    </location>
</feature>
<accession>U6LZQ4</accession>
<feature type="compositionally biased region" description="Low complexity" evidence="1">
    <location>
        <begin position="267"/>
        <end position="281"/>
    </location>
</feature>
<reference evidence="2" key="2">
    <citation type="submission" date="2013-10" db="EMBL/GenBank/DDBJ databases">
        <authorList>
            <person name="Aslett M."/>
        </authorList>
    </citation>
    <scope>NUCLEOTIDE SEQUENCE [LARGE SCALE GENOMIC DNA]</scope>
    <source>
        <strain evidence="2">Weybridge</strain>
    </source>
</reference>
<keyword evidence="3" id="KW-1185">Reference proteome</keyword>
<proteinExistence type="predicted"/>
<dbReference type="GeneID" id="25337733"/>
<feature type="compositionally biased region" description="Acidic residues" evidence="1">
    <location>
        <begin position="21"/>
        <end position="35"/>
    </location>
</feature>
<evidence type="ECO:0000313" key="2">
    <source>
        <dbReference type="EMBL" id="CDJ57447.1"/>
    </source>
</evidence>